<dbReference type="Proteomes" id="UP000248134">
    <property type="component" value="Unassembled WGS sequence"/>
</dbReference>
<keyword evidence="7 8" id="KW-0520">NAD</keyword>
<dbReference type="EMBL" id="QKQS01000013">
    <property type="protein sequence ID" value="PZA12044.1"/>
    <property type="molecule type" value="Genomic_DNA"/>
</dbReference>
<evidence type="ECO:0000256" key="5">
    <source>
        <dbReference type="ARBA" id="ARBA00022840"/>
    </source>
</evidence>
<dbReference type="Gene3D" id="3.40.50.620">
    <property type="entry name" value="HUPs"/>
    <property type="match status" value="1"/>
</dbReference>
<dbReference type="Pfam" id="PF02540">
    <property type="entry name" value="NAD_synthase"/>
    <property type="match status" value="2"/>
</dbReference>
<dbReference type="GO" id="GO:0008795">
    <property type="term" value="F:NAD+ synthase activity"/>
    <property type="evidence" value="ECO:0007669"/>
    <property type="project" value="UniProtKB-UniRule"/>
</dbReference>
<feature type="binding site" description="in other chain" evidence="8">
    <location>
        <position position="189"/>
    </location>
    <ligand>
        <name>deamido-NAD(+)</name>
        <dbReference type="ChEBI" id="CHEBI:58437"/>
        <note>ligand shared between two neighboring subunits</note>
    </ligand>
</feature>
<keyword evidence="6 8" id="KW-0460">Magnesium</keyword>
<keyword evidence="2 8" id="KW-0436">Ligase</keyword>
<dbReference type="InterPro" id="IPR022310">
    <property type="entry name" value="NAD/GMP_synthase"/>
</dbReference>
<comment type="similarity">
    <text evidence="1 8 9">Belongs to the NAD synthetase family.</text>
</comment>
<feature type="binding site" evidence="8">
    <location>
        <position position="238"/>
    </location>
    <ligand>
        <name>ATP</name>
        <dbReference type="ChEBI" id="CHEBI:30616"/>
    </ligand>
</feature>
<evidence type="ECO:0000256" key="1">
    <source>
        <dbReference type="ARBA" id="ARBA00005859"/>
    </source>
</evidence>
<dbReference type="GO" id="GO:0005524">
    <property type="term" value="F:ATP binding"/>
    <property type="evidence" value="ECO:0007669"/>
    <property type="project" value="UniProtKB-UniRule"/>
</dbReference>
<dbReference type="InterPro" id="IPR022926">
    <property type="entry name" value="NH(3)-dep_NAD(+)_synth"/>
</dbReference>
<feature type="domain" description="NAD/GMP synthase" evidence="11">
    <location>
        <begin position="32"/>
        <end position="116"/>
    </location>
</feature>
<evidence type="ECO:0000313" key="12">
    <source>
        <dbReference type="EMBL" id="PZA12044.1"/>
    </source>
</evidence>
<keyword evidence="4 8" id="KW-0547">Nucleotide-binding</keyword>
<dbReference type="NCBIfam" id="NF002048">
    <property type="entry name" value="PRK00876.1"/>
    <property type="match status" value="1"/>
</dbReference>
<evidence type="ECO:0000313" key="13">
    <source>
        <dbReference type="Proteomes" id="UP000248134"/>
    </source>
</evidence>
<evidence type="ECO:0000259" key="11">
    <source>
        <dbReference type="Pfam" id="PF02540"/>
    </source>
</evidence>
<comment type="subunit">
    <text evidence="8">Homodimer.</text>
</comment>
<feature type="binding site" evidence="8">
    <location>
        <position position="209"/>
    </location>
    <ligand>
        <name>ATP</name>
        <dbReference type="ChEBI" id="CHEBI:30616"/>
    </ligand>
</feature>
<feature type="binding site" description="in other chain" evidence="8">
    <location>
        <position position="222"/>
    </location>
    <ligand>
        <name>deamido-NAD(+)</name>
        <dbReference type="ChEBI" id="CHEBI:58437"/>
        <note>ligand shared between two neighboring subunits</note>
    </ligand>
</feature>
<dbReference type="OrthoDB" id="3266517at2"/>
<name>A0A323UHI2_RHOPL</name>
<evidence type="ECO:0000256" key="7">
    <source>
        <dbReference type="ARBA" id="ARBA00023027"/>
    </source>
</evidence>
<dbReference type="CDD" id="cd00553">
    <property type="entry name" value="NAD_synthase"/>
    <property type="match status" value="1"/>
</dbReference>
<evidence type="ECO:0000256" key="3">
    <source>
        <dbReference type="ARBA" id="ARBA00022723"/>
    </source>
</evidence>
<dbReference type="GO" id="GO:0003952">
    <property type="term" value="F:NAD+ synthase (glutamine-hydrolyzing) activity"/>
    <property type="evidence" value="ECO:0007669"/>
    <property type="project" value="InterPro"/>
</dbReference>
<evidence type="ECO:0000256" key="10">
    <source>
        <dbReference type="RuleBase" id="RU003812"/>
    </source>
</evidence>
<proteinExistence type="inferred from homology"/>
<gene>
    <name evidence="8 12" type="primary">nadE</name>
    <name evidence="12" type="ORF">DNX69_08430</name>
</gene>
<evidence type="ECO:0000256" key="4">
    <source>
        <dbReference type="ARBA" id="ARBA00022741"/>
    </source>
</evidence>
<dbReference type="UniPathway" id="UPA00253">
    <property type="reaction ID" value="UER00333"/>
</dbReference>
<dbReference type="GO" id="GO:0005737">
    <property type="term" value="C:cytoplasm"/>
    <property type="evidence" value="ECO:0007669"/>
    <property type="project" value="InterPro"/>
</dbReference>
<reference evidence="12 13" key="1">
    <citation type="submission" date="2018-06" db="EMBL/GenBank/DDBJ databases">
        <title>Draft Whole-Genome Sequence of the purple photosynthetic bacterium Rhodospeudomonas palustris XCP.</title>
        <authorList>
            <person name="Rayyan A."/>
            <person name="Meyer T.E."/>
            <person name="Kyndt J.A."/>
        </authorList>
    </citation>
    <scope>NUCLEOTIDE SEQUENCE [LARGE SCALE GENOMIC DNA]</scope>
    <source>
        <strain evidence="12 13">XCP</strain>
    </source>
</reference>
<feature type="binding site" evidence="8">
    <location>
        <position position="60"/>
    </location>
    <ligand>
        <name>Mg(2+)</name>
        <dbReference type="ChEBI" id="CHEBI:18420"/>
    </ligand>
</feature>
<evidence type="ECO:0000256" key="8">
    <source>
        <dbReference type="HAMAP-Rule" id="MF_00193"/>
    </source>
</evidence>
<evidence type="ECO:0000256" key="6">
    <source>
        <dbReference type="ARBA" id="ARBA00022842"/>
    </source>
</evidence>
<comment type="caution">
    <text evidence="8">Lacks conserved residue(s) required for the propagation of feature annotation.</text>
</comment>
<dbReference type="HAMAP" id="MF_00193">
    <property type="entry name" value="NadE_ammonia_dep"/>
    <property type="match status" value="1"/>
</dbReference>
<keyword evidence="5 8" id="KW-0067">ATP-binding</keyword>
<evidence type="ECO:0000256" key="2">
    <source>
        <dbReference type="ARBA" id="ARBA00022598"/>
    </source>
</evidence>
<dbReference type="GO" id="GO:0004359">
    <property type="term" value="F:glutaminase activity"/>
    <property type="evidence" value="ECO:0007669"/>
    <property type="project" value="InterPro"/>
</dbReference>
<dbReference type="NCBIfam" id="TIGR00552">
    <property type="entry name" value="nadE"/>
    <property type="match status" value="1"/>
</dbReference>
<feature type="binding site" evidence="8">
    <location>
        <position position="229"/>
    </location>
    <ligand>
        <name>deamido-NAD(+)</name>
        <dbReference type="ChEBI" id="CHEBI:58437"/>
        <note>ligand shared between two neighboring subunits</note>
    </ligand>
</feature>
<organism evidence="12 13">
    <name type="scientific">Rhodopseudomonas palustris</name>
    <dbReference type="NCBI Taxonomy" id="1076"/>
    <lineage>
        <taxon>Bacteria</taxon>
        <taxon>Pseudomonadati</taxon>
        <taxon>Pseudomonadota</taxon>
        <taxon>Alphaproteobacteria</taxon>
        <taxon>Hyphomicrobiales</taxon>
        <taxon>Nitrobacteraceae</taxon>
        <taxon>Rhodopseudomonas</taxon>
    </lineage>
</organism>
<evidence type="ECO:0000256" key="9">
    <source>
        <dbReference type="RuleBase" id="RU003811"/>
    </source>
</evidence>
<sequence length="339" mass="37140">MNSIVPGAATAAAEPLGFSSDVLRIDAAAETDRIVEAIRAQVQRRLRRRGAIIGLSGGIDSSVTAALCVRAFGPGKVLALLMPEQDSDPDSLRLGRLMAETLGIASVTEDVAPMLAGAGCYARRDAFIRTLVPEFGDGWGCKVVIANALGSAYSITSLVVQSPDGEQRKLRLPLGTYLGIIAATNMKQRTRKQIEYYHADRLNYAVAGTPNRLEYDQGFFVKNGDGAADFKPIAHLYKSQVYQLADHLGVPQEIRQRPPTTDTWSLPQTQEEFYFSLPYQRMDLCLYALNAGIPAEIAAPAAELTPDQILRVWKDIEAKRRATRYLHEPPLLVDEAVRI</sequence>
<keyword evidence="3 8" id="KW-0479">Metal-binding</keyword>
<feature type="binding site" evidence="8">
    <location>
        <begin position="54"/>
        <end position="61"/>
    </location>
    <ligand>
        <name>ATP</name>
        <dbReference type="ChEBI" id="CHEBI:30616"/>
    </ligand>
</feature>
<dbReference type="InterPro" id="IPR014729">
    <property type="entry name" value="Rossmann-like_a/b/a_fold"/>
</dbReference>
<dbReference type="PANTHER" id="PTHR23090:SF9">
    <property type="entry name" value="GLUTAMINE-DEPENDENT NAD(+) SYNTHETASE"/>
    <property type="match status" value="1"/>
</dbReference>
<protein>
    <recommendedName>
        <fullName evidence="8 10">NH(3)-dependent NAD(+) synthetase</fullName>
        <ecNumber evidence="8 10">6.3.1.5</ecNumber>
    </recommendedName>
</protein>
<comment type="caution">
    <text evidence="12">The sequence shown here is derived from an EMBL/GenBank/DDBJ whole genome shotgun (WGS) entry which is preliminary data.</text>
</comment>
<dbReference type="EC" id="6.3.1.5" evidence="8 10"/>
<accession>A0A323UHI2</accession>
<comment type="catalytic activity">
    <reaction evidence="8 10">
        <text>deamido-NAD(+) + NH4(+) + ATP = AMP + diphosphate + NAD(+) + H(+)</text>
        <dbReference type="Rhea" id="RHEA:21188"/>
        <dbReference type="ChEBI" id="CHEBI:15378"/>
        <dbReference type="ChEBI" id="CHEBI:28938"/>
        <dbReference type="ChEBI" id="CHEBI:30616"/>
        <dbReference type="ChEBI" id="CHEBI:33019"/>
        <dbReference type="ChEBI" id="CHEBI:57540"/>
        <dbReference type="ChEBI" id="CHEBI:58437"/>
        <dbReference type="ChEBI" id="CHEBI:456215"/>
        <dbReference type="EC" id="6.3.1.5"/>
    </reaction>
</comment>
<feature type="domain" description="NAD/GMP synthase" evidence="11">
    <location>
        <begin position="181"/>
        <end position="312"/>
    </location>
</feature>
<dbReference type="InterPro" id="IPR003694">
    <property type="entry name" value="NAD_synthase"/>
</dbReference>
<dbReference type="GO" id="GO:0009435">
    <property type="term" value="P:NAD+ biosynthetic process"/>
    <property type="evidence" value="ECO:0007669"/>
    <property type="project" value="UniProtKB-UniRule"/>
</dbReference>
<feature type="binding site" evidence="8">
    <location>
        <position position="214"/>
    </location>
    <ligand>
        <name>Mg(2+)</name>
        <dbReference type="ChEBI" id="CHEBI:18420"/>
    </ligand>
</feature>
<dbReference type="GO" id="GO:0046872">
    <property type="term" value="F:metal ion binding"/>
    <property type="evidence" value="ECO:0007669"/>
    <property type="project" value="UniProtKB-KW"/>
</dbReference>
<feature type="binding site" evidence="8">
    <location>
        <position position="260"/>
    </location>
    <ligand>
        <name>ATP</name>
        <dbReference type="ChEBI" id="CHEBI:30616"/>
    </ligand>
</feature>
<dbReference type="SUPFAM" id="SSF52402">
    <property type="entry name" value="Adenine nucleotide alpha hydrolases-like"/>
    <property type="match status" value="1"/>
</dbReference>
<comment type="pathway">
    <text evidence="8">Cofactor biosynthesis; NAD(+) biosynthesis; NAD(+) from deamido-NAD(+) (ammonia route): step 1/1.</text>
</comment>
<dbReference type="RefSeq" id="WP_110785566.1">
    <property type="nucleotide sequence ID" value="NZ_QKQS01000013.1"/>
</dbReference>
<dbReference type="PANTHER" id="PTHR23090">
    <property type="entry name" value="NH 3 /GLUTAMINE-DEPENDENT NAD + SYNTHETASE"/>
    <property type="match status" value="1"/>
</dbReference>
<dbReference type="AlphaFoldDB" id="A0A323UHI2"/>
<comment type="function">
    <text evidence="8">Catalyzes the ATP-dependent amidation of deamido-NAD to form NAD. Uses ammonia as a nitrogen source.</text>
</comment>